<feature type="transmembrane region" description="Helical" evidence="1">
    <location>
        <begin position="106"/>
        <end position="133"/>
    </location>
</feature>
<accession>A0AAV7KJZ7</accession>
<evidence type="ECO:0008006" key="4">
    <source>
        <dbReference type="Google" id="ProtNLM"/>
    </source>
</evidence>
<protein>
    <recommendedName>
        <fullName evidence="4">G-protein coupled receptors family 1 profile domain-containing protein</fullName>
    </recommendedName>
</protein>
<name>A0AAV7KJZ7_9METZ</name>
<feature type="transmembrane region" description="Helical" evidence="1">
    <location>
        <begin position="175"/>
        <end position="193"/>
    </location>
</feature>
<comment type="caution">
    <text evidence="2">The sequence shown here is derived from an EMBL/GenBank/DDBJ whole genome shotgun (WGS) entry which is preliminary data.</text>
</comment>
<feature type="transmembrane region" description="Helical" evidence="1">
    <location>
        <begin position="227"/>
        <end position="245"/>
    </location>
</feature>
<feature type="transmembrane region" description="Helical" evidence="1">
    <location>
        <begin position="145"/>
        <end position="163"/>
    </location>
</feature>
<organism evidence="2 3">
    <name type="scientific">Oopsacas minuta</name>
    <dbReference type="NCBI Taxonomy" id="111878"/>
    <lineage>
        <taxon>Eukaryota</taxon>
        <taxon>Metazoa</taxon>
        <taxon>Porifera</taxon>
        <taxon>Hexactinellida</taxon>
        <taxon>Hexasterophora</taxon>
        <taxon>Lyssacinosida</taxon>
        <taxon>Leucopsacidae</taxon>
        <taxon>Oopsacas</taxon>
    </lineage>
</organism>
<proteinExistence type="predicted"/>
<dbReference type="EMBL" id="JAKMXF010000022">
    <property type="protein sequence ID" value="KAI6661090.1"/>
    <property type="molecule type" value="Genomic_DNA"/>
</dbReference>
<keyword evidence="1" id="KW-0812">Transmembrane</keyword>
<dbReference type="Proteomes" id="UP001165289">
    <property type="component" value="Unassembled WGS sequence"/>
</dbReference>
<dbReference type="AlphaFoldDB" id="A0AAV7KJZ7"/>
<keyword evidence="1" id="KW-0472">Membrane</keyword>
<evidence type="ECO:0000313" key="3">
    <source>
        <dbReference type="Proteomes" id="UP001165289"/>
    </source>
</evidence>
<feature type="transmembrane region" description="Helical" evidence="1">
    <location>
        <begin position="44"/>
        <end position="65"/>
    </location>
</feature>
<evidence type="ECO:0000313" key="2">
    <source>
        <dbReference type="EMBL" id="KAI6661090.1"/>
    </source>
</evidence>
<reference evidence="2 3" key="1">
    <citation type="journal article" date="2023" name="BMC Biol.">
        <title>The compact genome of the sponge Oopsacas minuta (Hexactinellida) is lacking key metazoan core genes.</title>
        <authorList>
            <person name="Santini S."/>
            <person name="Schenkelaars Q."/>
            <person name="Jourda C."/>
            <person name="Duchesne M."/>
            <person name="Belahbib H."/>
            <person name="Rocher C."/>
            <person name="Selva M."/>
            <person name="Riesgo A."/>
            <person name="Vervoort M."/>
            <person name="Leys S.P."/>
            <person name="Kodjabachian L."/>
            <person name="Le Bivic A."/>
            <person name="Borchiellini C."/>
            <person name="Claverie J.M."/>
            <person name="Renard E."/>
        </authorList>
    </citation>
    <scope>NUCLEOTIDE SEQUENCE [LARGE SCALE GENOMIC DNA]</scope>
    <source>
        <strain evidence="2">SPO-2</strain>
    </source>
</reference>
<gene>
    <name evidence="2" type="ORF">LOD99_13812</name>
</gene>
<feature type="transmembrane region" description="Helical" evidence="1">
    <location>
        <begin position="291"/>
        <end position="316"/>
    </location>
</feature>
<sequence length="342" mass="40542">MAYIVIDSLIKRRAKLKRLRKEGTTTLNISQIRNEQTSYTRDRIVLAIIVFEIMMRVFCMVNIIILDSLQHQNNNITTINNNTGRMKDNCTLVAGTSLYRVFTRGYGYNIVITIFISSNLFVISLLCFLNLFLINIYRNDKRKKYLYGYLAFSIITCTLILILNPIIETYLISQTIYIVCFTIDYFLLIYLTLKLYKIIKKRYTELIFHGNEEELQHKGKERRNIRIFRLFTRVLLISYGFHVLGQNLETIIVSLIGSVLENQCWFRLTYGITYEIEFLRKPYEMSGIASVYVQFMLGTLFNIGLLLSYLGYAFIVQRERRRRVFRYHIERRSIREPLLKDS</sequence>
<evidence type="ECO:0000256" key="1">
    <source>
        <dbReference type="SAM" id="Phobius"/>
    </source>
</evidence>
<keyword evidence="1" id="KW-1133">Transmembrane helix</keyword>
<keyword evidence="3" id="KW-1185">Reference proteome</keyword>